<evidence type="ECO:0000256" key="5">
    <source>
        <dbReference type="ARBA" id="ARBA00022741"/>
    </source>
</evidence>
<dbReference type="FunFam" id="3.40.367.20:FF:000004">
    <property type="entry name" value="Phosphotransferase"/>
    <property type="match status" value="1"/>
</dbReference>
<dbReference type="Pfam" id="PF03727">
    <property type="entry name" value="Hexokinase_2"/>
    <property type="match status" value="1"/>
</dbReference>
<comment type="catalytic activity">
    <reaction evidence="9">
        <text>a D-hexose + ATP = a D-hexose 6-phosphate + ADP + H(+)</text>
        <dbReference type="Rhea" id="RHEA:22740"/>
        <dbReference type="ChEBI" id="CHEBI:4194"/>
        <dbReference type="ChEBI" id="CHEBI:15378"/>
        <dbReference type="ChEBI" id="CHEBI:30616"/>
        <dbReference type="ChEBI" id="CHEBI:229467"/>
        <dbReference type="ChEBI" id="CHEBI:456216"/>
        <dbReference type="EC" id="2.7.1.1"/>
    </reaction>
    <physiologicalReaction direction="left-to-right" evidence="9">
        <dbReference type="Rhea" id="RHEA:22741"/>
    </physiologicalReaction>
</comment>
<dbReference type="GO" id="GO:0005829">
    <property type="term" value="C:cytosol"/>
    <property type="evidence" value="ECO:0007669"/>
    <property type="project" value="TreeGrafter"/>
</dbReference>
<dbReference type="EMBL" id="NKHZ01000039">
    <property type="protein sequence ID" value="PNS18521.1"/>
    <property type="molecule type" value="Genomic_DNA"/>
</dbReference>
<evidence type="ECO:0000313" key="16">
    <source>
        <dbReference type="Proteomes" id="UP000243797"/>
    </source>
</evidence>
<comment type="catalytic activity">
    <reaction evidence="10">
        <text>D-fructose + ATP = D-fructose 6-phosphate + ADP + H(+)</text>
        <dbReference type="Rhea" id="RHEA:16125"/>
        <dbReference type="ChEBI" id="CHEBI:15378"/>
        <dbReference type="ChEBI" id="CHEBI:30616"/>
        <dbReference type="ChEBI" id="CHEBI:37721"/>
        <dbReference type="ChEBI" id="CHEBI:61527"/>
        <dbReference type="ChEBI" id="CHEBI:456216"/>
        <dbReference type="EC" id="2.7.1.1"/>
    </reaction>
    <physiologicalReaction direction="left-to-right" evidence="10">
        <dbReference type="Rhea" id="RHEA:16126"/>
    </physiologicalReaction>
</comment>
<dbReference type="PROSITE" id="PS51748">
    <property type="entry name" value="HEXOKINASE_2"/>
    <property type="match status" value="1"/>
</dbReference>
<evidence type="ECO:0000256" key="4">
    <source>
        <dbReference type="ARBA" id="ARBA00022679"/>
    </source>
</evidence>
<dbReference type="GO" id="GO:0008865">
    <property type="term" value="F:fructokinase activity"/>
    <property type="evidence" value="ECO:0007669"/>
    <property type="project" value="TreeGrafter"/>
</dbReference>
<evidence type="ECO:0000256" key="9">
    <source>
        <dbReference type="ARBA" id="ARBA00044613"/>
    </source>
</evidence>
<evidence type="ECO:0000256" key="2">
    <source>
        <dbReference type="ARBA" id="ARBA00005028"/>
    </source>
</evidence>
<feature type="domain" description="Hexokinase C-terminal" evidence="14">
    <location>
        <begin position="220"/>
        <end position="463"/>
    </location>
</feature>
<evidence type="ECO:0000313" key="15">
    <source>
        <dbReference type="EMBL" id="PNS18521.1"/>
    </source>
</evidence>
<dbReference type="AlphaFoldDB" id="A0A2K1QU22"/>
<dbReference type="PANTHER" id="PTHR19443">
    <property type="entry name" value="HEXOKINASE"/>
    <property type="match status" value="1"/>
</dbReference>
<keyword evidence="4 12" id="KW-0808">Transferase</keyword>
<keyword evidence="6 12" id="KW-0418">Kinase</keyword>
<keyword evidence="5 12" id="KW-0547">Nucleotide-binding</keyword>
<dbReference type="InterPro" id="IPR001312">
    <property type="entry name" value="Hexokinase"/>
</dbReference>
<dbReference type="Gene3D" id="3.30.420.40">
    <property type="match status" value="1"/>
</dbReference>
<dbReference type="PRINTS" id="PR00475">
    <property type="entry name" value="HEXOKINASE"/>
</dbReference>
<dbReference type="GO" id="GO:0005739">
    <property type="term" value="C:mitochondrion"/>
    <property type="evidence" value="ECO:0007669"/>
    <property type="project" value="TreeGrafter"/>
</dbReference>
<evidence type="ECO:0000256" key="10">
    <source>
        <dbReference type="ARBA" id="ARBA00047905"/>
    </source>
</evidence>
<evidence type="ECO:0000256" key="6">
    <source>
        <dbReference type="ARBA" id="ARBA00022777"/>
    </source>
</evidence>
<evidence type="ECO:0000256" key="8">
    <source>
        <dbReference type="ARBA" id="ARBA00023152"/>
    </source>
</evidence>
<dbReference type="UniPathway" id="UPA00109">
    <property type="reaction ID" value="UER00180"/>
</dbReference>
<proteinExistence type="inferred from homology"/>
<gene>
    <name evidence="15" type="ORF">CAC42_5060</name>
</gene>
<evidence type="ECO:0000256" key="1">
    <source>
        <dbReference type="ARBA" id="ARBA00004888"/>
    </source>
</evidence>
<comment type="similarity">
    <text evidence="3 12">Belongs to the hexokinase family.</text>
</comment>
<accession>A0A2K1QU22</accession>
<keyword evidence="16" id="KW-1185">Reference proteome</keyword>
<dbReference type="Gene3D" id="3.40.367.20">
    <property type="match status" value="1"/>
</dbReference>
<dbReference type="GO" id="GO:0004340">
    <property type="term" value="F:glucokinase activity"/>
    <property type="evidence" value="ECO:0007669"/>
    <property type="project" value="TreeGrafter"/>
</dbReference>
<dbReference type="PANTHER" id="PTHR19443:SF16">
    <property type="entry name" value="HEXOKINASE TYPE 1-RELATED"/>
    <property type="match status" value="1"/>
</dbReference>
<dbReference type="GO" id="GO:0019158">
    <property type="term" value="F:mannokinase activity"/>
    <property type="evidence" value="ECO:0007669"/>
    <property type="project" value="TreeGrafter"/>
</dbReference>
<comment type="caution">
    <text evidence="15">The sequence shown here is derived from an EMBL/GenBank/DDBJ whole genome shotgun (WGS) entry which is preliminary data.</text>
</comment>
<evidence type="ECO:0000256" key="11">
    <source>
        <dbReference type="ARBA" id="ARBA00048160"/>
    </source>
</evidence>
<dbReference type="Proteomes" id="UP000243797">
    <property type="component" value="Unassembled WGS sequence"/>
</dbReference>
<feature type="domain" description="Hexokinase N-terminal" evidence="13">
    <location>
        <begin position="18"/>
        <end position="213"/>
    </location>
</feature>
<dbReference type="Gene3D" id="1.10.287.1250">
    <property type="match status" value="1"/>
</dbReference>
<evidence type="ECO:0000256" key="7">
    <source>
        <dbReference type="ARBA" id="ARBA00022840"/>
    </source>
</evidence>
<evidence type="ECO:0000259" key="13">
    <source>
        <dbReference type="Pfam" id="PF00349"/>
    </source>
</evidence>
<comment type="catalytic activity">
    <reaction evidence="11">
        <text>D-glucose + ATP = D-glucose 6-phosphate + ADP + H(+)</text>
        <dbReference type="Rhea" id="RHEA:17825"/>
        <dbReference type="ChEBI" id="CHEBI:4167"/>
        <dbReference type="ChEBI" id="CHEBI:15378"/>
        <dbReference type="ChEBI" id="CHEBI:30616"/>
        <dbReference type="ChEBI" id="CHEBI:61548"/>
        <dbReference type="ChEBI" id="CHEBI:456216"/>
        <dbReference type="EC" id="2.7.1.1"/>
    </reaction>
    <physiologicalReaction direction="left-to-right" evidence="11">
        <dbReference type="Rhea" id="RHEA:17826"/>
    </physiologicalReaction>
</comment>
<evidence type="ECO:0000256" key="12">
    <source>
        <dbReference type="RuleBase" id="RU362007"/>
    </source>
</evidence>
<dbReference type="FunFam" id="3.30.420.40:FF:000805">
    <property type="entry name" value="Hexokinase-2"/>
    <property type="match status" value="1"/>
</dbReference>
<dbReference type="GO" id="GO:0005536">
    <property type="term" value="F:D-glucose binding"/>
    <property type="evidence" value="ECO:0007669"/>
    <property type="project" value="InterPro"/>
</dbReference>
<comment type="pathway">
    <text evidence="1">Carbohydrate degradation; glycolysis; D-glyceraldehyde 3-phosphate and glycerone phosphate from D-glucose: step 1/4.</text>
</comment>
<evidence type="ECO:0000256" key="3">
    <source>
        <dbReference type="ARBA" id="ARBA00009225"/>
    </source>
</evidence>
<dbReference type="InterPro" id="IPR043129">
    <property type="entry name" value="ATPase_NBD"/>
</dbReference>
<keyword evidence="7 12" id="KW-0067">ATP-binding</keyword>
<reference evidence="15 16" key="1">
    <citation type="submission" date="2017-06" db="EMBL/GenBank/DDBJ databases">
        <title>Draft genome sequence of a variant of Elsinoe murrayae.</title>
        <authorList>
            <person name="Cheng Q."/>
        </authorList>
    </citation>
    <scope>NUCLEOTIDE SEQUENCE [LARGE SCALE GENOMIC DNA]</scope>
    <source>
        <strain evidence="15 16">CQ-2017a</strain>
    </source>
</reference>
<dbReference type="EC" id="2.7.1.-" evidence="12"/>
<dbReference type="InterPro" id="IPR022672">
    <property type="entry name" value="Hexokinase_N"/>
</dbReference>
<protein>
    <recommendedName>
        <fullName evidence="12">Phosphotransferase</fullName>
        <ecNumber evidence="12">2.7.1.-</ecNumber>
    </recommendedName>
</protein>
<organism evidence="15 16">
    <name type="scientific">Sphaceloma murrayae</name>
    <dbReference type="NCBI Taxonomy" id="2082308"/>
    <lineage>
        <taxon>Eukaryota</taxon>
        <taxon>Fungi</taxon>
        <taxon>Dikarya</taxon>
        <taxon>Ascomycota</taxon>
        <taxon>Pezizomycotina</taxon>
        <taxon>Dothideomycetes</taxon>
        <taxon>Dothideomycetidae</taxon>
        <taxon>Myriangiales</taxon>
        <taxon>Elsinoaceae</taxon>
        <taxon>Sphaceloma</taxon>
    </lineage>
</organism>
<dbReference type="InterPro" id="IPR022673">
    <property type="entry name" value="Hexokinase_C"/>
</dbReference>
<dbReference type="GO" id="GO:0006013">
    <property type="term" value="P:mannose metabolic process"/>
    <property type="evidence" value="ECO:0007669"/>
    <property type="project" value="TreeGrafter"/>
</dbReference>
<dbReference type="SUPFAM" id="SSF53067">
    <property type="entry name" value="Actin-like ATPase domain"/>
    <property type="match status" value="2"/>
</dbReference>
<evidence type="ECO:0000259" key="14">
    <source>
        <dbReference type="Pfam" id="PF03727"/>
    </source>
</evidence>
<comment type="pathway">
    <text evidence="2">Carbohydrate metabolism; hexose metabolism.</text>
</comment>
<dbReference type="STRING" id="2082308.A0A2K1QU22"/>
<dbReference type="GO" id="GO:0006006">
    <property type="term" value="P:glucose metabolic process"/>
    <property type="evidence" value="ECO:0007669"/>
    <property type="project" value="TreeGrafter"/>
</dbReference>
<dbReference type="GO" id="GO:0006096">
    <property type="term" value="P:glycolytic process"/>
    <property type="evidence" value="ECO:0007669"/>
    <property type="project" value="UniProtKB-UniPathway"/>
</dbReference>
<name>A0A2K1QU22_9PEZI</name>
<dbReference type="GO" id="GO:0001678">
    <property type="term" value="P:intracellular glucose homeostasis"/>
    <property type="evidence" value="ECO:0007669"/>
    <property type="project" value="InterPro"/>
</dbReference>
<sequence>MRQGSPSSKNNHGIEQEIARLEQLFEISSEKLKEVTRHFIEELQDGLASRDQNIPMNETWVQGFPSGKETGSFLTIDLGGTNIRICWITLTGQRGGHKIEQHSYQLPDEIKTGTADKLWDFIASSLQEFIKAQSLEGTKEKPLPLSFTFSYPLTQSSIDHGTLQTWTKGWDVKGVEGEDVGRQLGDALQAKSLPVKVIAIVNDTTGAMIASAYNDPATIIGAIFGTGCNAAYMEKLSRIPKLGGHSVAKHLPPDTPMAINCEYGAFDNALKVLPRTKYDEQIDDNSPRPGEQRFEKLSAGLYLGEIFRLVVLDLHGERGFFGPRDLASQTIARTPYALDTAVLSGLEDDRSASLSESRDRLKRDFGLDVDDNEMVCLQRLAVAIATRGARLCACGVAAICTMTGTKEGNVAADGSVANKHPKFKERWAQALGEILEWKDGEQPIKMTSAEDGSGVGAAVIAAMTLAKR</sequence>
<dbReference type="Pfam" id="PF00349">
    <property type="entry name" value="Hexokinase_1"/>
    <property type="match status" value="1"/>
</dbReference>
<dbReference type="InParanoid" id="A0A2K1QU22"/>
<keyword evidence="8 12" id="KW-0324">Glycolysis</keyword>
<dbReference type="OrthoDB" id="419537at2759"/>
<dbReference type="GO" id="GO:0005524">
    <property type="term" value="F:ATP binding"/>
    <property type="evidence" value="ECO:0007669"/>
    <property type="project" value="UniProtKB-UniRule"/>
</dbReference>